<reference evidence="2 3" key="1">
    <citation type="submission" date="2019-02" db="EMBL/GenBank/DDBJ databases">
        <title>Deep-cultivation of Planctomycetes and their phenomic and genomic characterization uncovers novel biology.</title>
        <authorList>
            <person name="Wiegand S."/>
            <person name="Jogler M."/>
            <person name="Boedeker C."/>
            <person name="Pinto D."/>
            <person name="Vollmers J."/>
            <person name="Rivas-Marin E."/>
            <person name="Kohn T."/>
            <person name="Peeters S.H."/>
            <person name="Heuer A."/>
            <person name="Rast P."/>
            <person name="Oberbeckmann S."/>
            <person name="Bunk B."/>
            <person name="Jeske O."/>
            <person name="Meyerdierks A."/>
            <person name="Storesund J.E."/>
            <person name="Kallscheuer N."/>
            <person name="Luecker S."/>
            <person name="Lage O.M."/>
            <person name="Pohl T."/>
            <person name="Merkel B.J."/>
            <person name="Hornburger P."/>
            <person name="Mueller R.-W."/>
            <person name="Bruemmer F."/>
            <person name="Labrenz M."/>
            <person name="Spormann A.M."/>
            <person name="Op den Camp H."/>
            <person name="Overmann J."/>
            <person name="Amann R."/>
            <person name="Jetten M.S.M."/>
            <person name="Mascher T."/>
            <person name="Medema M.H."/>
            <person name="Devos D.P."/>
            <person name="Kaster A.-K."/>
            <person name="Ovreas L."/>
            <person name="Rohde M."/>
            <person name="Galperin M.Y."/>
            <person name="Jogler C."/>
        </authorList>
    </citation>
    <scope>NUCLEOTIDE SEQUENCE [LARGE SCALE GENOMIC DNA]</scope>
    <source>
        <strain evidence="2 3">Pla133</strain>
        <plasmid evidence="3">ppla133_1</plasmid>
    </source>
</reference>
<keyword evidence="3" id="KW-1185">Reference proteome</keyword>
<gene>
    <name evidence="2" type="ORF">Pla133_52570</name>
</gene>
<dbReference type="EMBL" id="CP036288">
    <property type="protein sequence ID" value="QDU70134.1"/>
    <property type="molecule type" value="Genomic_DNA"/>
</dbReference>
<evidence type="ECO:0000313" key="2">
    <source>
        <dbReference type="EMBL" id="QDU70134.1"/>
    </source>
</evidence>
<organism evidence="2 3">
    <name type="scientific">Engelhardtia mirabilis</name>
    <dbReference type="NCBI Taxonomy" id="2528011"/>
    <lineage>
        <taxon>Bacteria</taxon>
        <taxon>Pseudomonadati</taxon>
        <taxon>Planctomycetota</taxon>
        <taxon>Planctomycetia</taxon>
        <taxon>Planctomycetia incertae sedis</taxon>
        <taxon>Engelhardtia</taxon>
    </lineage>
</organism>
<dbReference type="AlphaFoldDB" id="A0A518BT35"/>
<sequence length="232" mass="25900">MADSENSESDVRESAGARQRGAEEGLDSMTASQPQPATSPEDDRASPEEAALAIAGLSEKGKATLRWVARSYWNQRMSGPNAGSDPDDLLQEAIVRTLQGSRRWRRSVTIVKHLIRSMQSISWEALRVRRAQPHAWAEDSVDELDPGDRPDEAEGSIVVDVVLAREELAQLEGLFEHDEEALEVLRCRSLELSPSETCAHLGIERPRYDTVNKRIWRKLTESAKNNQSEEGQ</sequence>
<keyword evidence="2" id="KW-0614">Plasmid</keyword>
<dbReference type="RefSeq" id="WP_145168563.1">
    <property type="nucleotide sequence ID" value="NZ_CP036288.1"/>
</dbReference>
<feature type="compositionally biased region" description="Polar residues" evidence="1">
    <location>
        <begin position="29"/>
        <end position="38"/>
    </location>
</feature>
<geneLocation type="plasmid" evidence="3">
    <name>ppla133_1</name>
</geneLocation>
<protein>
    <recommendedName>
        <fullName evidence="4">RNA polymerase sigma factor</fullName>
    </recommendedName>
</protein>
<evidence type="ECO:0000313" key="3">
    <source>
        <dbReference type="Proteomes" id="UP000316921"/>
    </source>
</evidence>
<feature type="region of interest" description="Disordered" evidence="1">
    <location>
        <begin position="1"/>
        <end position="51"/>
    </location>
</feature>
<feature type="compositionally biased region" description="Basic and acidic residues" evidence="1">
    <location>
        <begin position="9"/>
        <end position="23"/>
    </location>
</feature>
<dbReference type="Proteomes" id="UP000316921">
    <property type="component" value="Plasmid pPla133_1"/>
</dbReference>
<evidence type="ECO:0008006" key="4">
    <source>
        <dbReference type="Google" id="ProtNLM"/>
    </source>
</evidence>
<evidence type="ECO:0000256" key="1">
    <source>
        <dbReference type="SAM" id="MobiDB-lite"/>
    </source>
</evidence>
<accession>A0A518BT35</accession>
<name>A0A518BT35_9BACT</name>
<dbReference type="KEGG" id="pbap:Pla133_52570"/>
<proteinExistence type="predicted"/>